<dbReference type="EMBL" id="CP009928">
    <property type="protein sequence ID" value="AKK73661.1"/>
    <property type="molecule type" value="Genomic_DNA"/>
</dbReference>
<proteinExistence type="predicted"/>
<protein>
    <submittedName>
        <fullName evidence="1">Uncharacterized protein</fullName>
    </submittedName>
</protein>
<dbReference type="KEGG" id="cgn:OK18_14560"/>
<dbReference type="Proteomes" id="UP000035213">
    <property type="component" value="Chromosome"/>
</dbReference>
<reference evidence="1 2" key="1">
    <citation type="submission" date="2014-11" db="EMBL/GenBank/DDBJ databases">
        <authorList>
            <person name="Park G.-S."/>
            <person name="Hong S.-J."/>
            <person name="Jung B.K."/>
            <person name="Khan A.R."/>
            <person name="Kwak Y."/>
            <person name="Shin J.-H."/>
        </authorList>
    </citation>
    <scope>NUCLEOTIDE SEQUENCE [LARGE SCALE GENOMIC DNA]</scope>
    <source>
        <strain evidence="1 2">DSM 27622</strain>
    </source>
</reference>
<organism evidence="1 2">
    <name type="scientific">Chryseobacterium gallinarum</name>
    <dbReference type="NCBI Taxonomy" id="1324352"/>
    <lineage>
        <taxon>Bacteria</taxon>
        <taxon>Pseudomonadati</taxon>
        <taxon>Bacteroidota</taxon>
        <taxon>Flavobacteriia</taxon>
        <taxon>Flavobacteriales</taxon>
        <taxon>Weeksellaceae</taxon>
        <taxon>Chryseobacterium group</taxon>
        <taxon>Chryseobacterium</taxon>
    </lineage>
</organism>
<dbReference type="PATRIC" id="fig|1324352.5.peg.3035"/>
<name>A0A0G3M3B4_CHRGL</name>
<dbReference type="AlphaFoldDB" id="A0A0G3M3B4"/>
<sequence length="114" mass="13643">MKNVELILIIRIMSNKKISIISRVVRDLMREKQELSKNENNNFLNKLLRIIKYKIIDYFLEKIIDSICLLYKIDSNPFELFQNIPNTIFDYLISLLHIKSILLRLIDLLNHLVN</sequence>
<gene>
    <name evidence="1" type="ORF">OK18_14560</name>
</gene>
<evidence type="ECO:0000313" key="1">
    <source>
        <dbReference type="EMBL" id="AKK73661.1"/>
    </source>
</evidence>
<accession>A0A0G3M3B4</accession>
<evidence type="ECO:0000313" key="2">
    <source>
        <dbReference type="Proteomes" id="UP000035213"/>
    </source>
</evidence>